<protein>
    <recommendedName>
        <fullName evidence="4">Carboxypeptidase regulatory-like domain-containing protein</fullName>
    </recommendedName>
</protein>
<reference evidence="2 3" key="1">
    <citation type="journal article" date="2019" name="Int. J. Syst. Evol. Microbiol.">
        <title>The Global Catalogue of Microorganisms (GCM) 10K type strain sequencing project: providing services to taxonomists for standard genome sequencing and annotation.</title>
        <authorList>
            <consortium name="The Broad Institute Genomics Platform"/>
            <consortium name="The Broad Institute Genome Sequencing Center for Infectious Disease"/>
            <person name="Wu L."/>
            <person name="Ma J."/>
        </authorList>
    </citation>
    <scope>NUCLEOTIDE SEQUENCE [LARGE SCALE GENOMIC DNA]</scope>
    <source>
        <strain evidence="2 3">JCM 15974</strain>
    </source>
</reference>
<organism evidence="2 3">
    <name type="scientific">Aquimarina litoralis</name>
    <dbReference type="NCBI Taxonomy" id="584605"/>
    <lineage>
        <taxon>Bacteria</taxon>
        <taxon>Pseudomonadati</taxon>
        <taxon>Bacteroidota</taxon>
        <taxon>Flavobacteriia</taxon>
        <taxon>Flavobacteriales</taxon>
        <taxon>Flavobacteriaceae</taxon>
        <taxon>Aquimarina</taxon>
    </lineage>
</organism>
<evidence type="ECO:0008006" key="4">
    <source>
        <dbReference type="Google" id="ProtNLM"/>
    </source>
</evidence>
<feature type="chain" id="PRO_5045154133" description="Carboxypeptidase regulatory-like domain-containing protein" evidence="1">
    <location>
        <begin position="21"/>
        <end position="233"/>
    </location>
</feature>
<evidence type="ECO:0000256" key="1">
    <source>
        <dbReference type="SAM" id="SignalP"/>
    </source>
</evidence>
<gene>
    <name evidence="2" type="ORF">GCM10009430_48440</name>
</gene>
<keyword evidence="3" id="KW-1185">Reference proteome</keyword>
<dbReference type="Proteomes" id="UP001501758">
    <property type="component" value="Unassembled WGS sequence"/>
</dbReference>
<dbReference type="SUPFAM" id="SSF49464">
    <property type="entry name" value="Carboxypeptidase regulatory domain-like"/>
    <property type="match status" value="1"/>
</dbReference>
<dbReference type="Gene3D" id="2.60.40.1120">
    <property type="entry name" value="Carboxypeptidase-like, regulatory domain"/>
    <property type="match status" value="1"/>
</dbReference>
<comment type="caution">
    <text evidence="2">The sequence shown here is derived from an EMBL/GenBank/DDBJ whole genome shotgun (WGS) entry which is preliminary data.</text>
</comment>
<proteinExistence type="predicted"/>
<accession>A0ABN1JAI4</accession>
<name>A0ABN1JAI4_9FLAO</name>
<keyword evidence="1" id="KW-0732">Signal</keyword>
<evidence type="ECO:0000313" key="2">
    <source>
        <dbReference type="EMBL" id="GAA0733875.1"/>
    </source>
</evidence>
<dbReference type="RefSeq" id="WP_343914836.1">
    <property type="nucleotide sequence ID" value="NZ_BAAAGE010000008.1"/>
</dbReference>
<dbReference type="EMBL" id="BAAAGE010000008">
    <property type="protein sequence ID" value="GAA0733875.1"/>
    <property type="molecule type" value="Genomic_DNA"/>
</dbReference>
<feature type="signal peptide" evidence="1">
    <location>
        <begin position="1"/>
        <end position="20"/>
    </location>
</feature>
<evidence type="ECO:0000313" key="3">
    <source>
        <dbReference type="Proteomes" id="UP001501758"/>
    </source>
</evidence>
<dbReference type="InterPro" id="IPR008969">
    <property type="entry name" value="CarboxyPept-like_regulatory"/>
</dbReference>
<sequence>MKLLKLLSLFLIIFSFSNCSKEDDEIFINETEVLEKSNTYSNIKWTGTWNSTYGELRLVEKGQLIYGDYSDIGVIYGYRHYINGKEYFEGTFENYRMNKNGIIRFEMNNPNFNNSFSGEWIWNNSSYWYSWNGTKTSKKEPVLQSFYNVKGQVMDKTTLQKITSPITIEVLKNGIRRFTAVSENGLYGLQLPKGNWEIRVNDYRYQSFSRNILVKENYDFNNYFTENIFLVKK</sequence>